<dbReference type="Proteomes" id="UP000501602">
    <property type="component" value="Chromosome"/>
</dbReference>
<evidence type="ECO:0000313" key="1">
    <source>
        <dbReference type="EMBL" id="QIZ75504.1"/>
    </source>
</evidence>
<protein>
    <submittedName>
        <fullName evidence="1">Pilus assembly protein PilX</fullName>
    </submittedName>
</protein>
<sequence>MSKQTGIALVSSILLLLTLTLVAVSLADRSRLTVQMAAAGVAREEANQQVNGIQEEFIDQQRQLSGSSAFVVTPSTNTGPNQVNFLAETGCRRSRNATSSGVIVCRQSELISTAVFGRNDRGSLSVISGIEQPVLQSLGN</sequence>
<dbReference type="KEGG" id="fes:HER31_00440"/>
<dbReference type="AlphaFoldDB" id="A0A6H1U903"/>
<organism evidence="1 2">
    <name type="scientific">Ferrimonas lipolytica</name>
    <dbReference type="NCBI Taxonomy" id="2724191"/>
    <lineage>
        <taxon>Bacteria</taxon>
        <taxon>Pseudomonadati</taxon>
        <taxon>Pseudomonadota</taxon>
        <taxon>Gammaproteobacteria</taxon>
        <taxon>Alteromonadales</taxon>
        <taxon>Ferrimonadaceae</taxon>
        <taxon>Ferrimonas</taxon>
    </lineage>
</organism>
<dbReference type="RefSeq" id="WP_168658765.1">
    <property type="nucleotide sequence ID" value="NZ_CP051180.1"/>
</dbReference>
<name>A0A6H1U903_9GAMM</name>
<dbReference type="EMBL" id="CP051180">
    <property type="protein sequence ID" value="QIZ75504.1"/>
    <property type="molecule type" value="Genomic_DNA"/>
</dbReference>
<keyword evidence="2" id="KW-1185">Reference proteome</keyword>
<accession>A0A6H1U903</accession>
<reference evidence="1 2" key="1">
    <citation type="submission" date="2020-04" db="EMBL/GenBank/DDBJ databases">
        <title>Ferrimonas sp. S7 isolated from sea water.</title>
        <authorList>
            <person name="Bae S.S."/>
            <person name="Baek K."/>
        </authorList>
    </citation>
    <scope>NUCLEOTIDE SEQUENCE [LARGE SCALE GENOMIC DNA]</scope>
    <source>
        <strain evidence="1 2">S7</strain>
    </source>
</reference>
<gene>
    <name evidence="1" type="ORF">HER31_00440</name>
</gene>
<proteinExistence type="predicted"/>
<evidence type="ECO:0000313" key="2">
    <source>
        <dbReference type="Proteomes" id="UP000501602"/>
    </source>
</evidence>